<dbReference type="EMBL" id="MPLS01000021">
    <property type="protein sequence ID" value="ORI97556.1"/>
    <property type="molecule type" value="Genomic_DNA"/>
</dbReference>
<proteinExistence type="predicted"/>
<comment type="caution">
    <text evidence="1">The sequence shown here is derived from an EMBL/GenBank/DDBJ whole genome shotgun (WGS) entry which is preliminary data.</text>
</comment>
<gene>
    <name evidence="1" type="ORF">BMR96_06440</name>
</gene>
<evidence type="ECO:0000313" key="2">
    <source>
        <dbReference type="Proteomes" id="UP000192288"/>
    </source>
</evidence>
<dbReference type="RefSeq" id="WP_004914272.1">
    <property type="nucleotide sequence ID" value="NZ_MPLS01000021.1"/>
</dbReference>
<reference evidence="1 2" key="1">
    <citation type="journal article" date="2017" name="Front. Microbiol.">
        <title>Genomic Characterization of Dairy Associated Leuconostoc Species and Diversity of Leuconostocs in Undefined Mixed Mesophilic Starter Cultures.</title>
        <authorList>
            <person name="Frantzen C.A."/>
            <person name="Kot W."/>
            <person name="Pedersen T.B."/>
            <person name="Ardo Y.M."/>
            <person name="Broadbent J.R."/>
            <person name="Neve H."/>
            <person name="Hansen L.H."/>
            <person name="Dal Bello F."/>
            <person name="Ostlie H.M."/>
            <person name="Kleppen H.P."/>
            <person name="Vogensen F.K."/>
            <person name="Holo H."/>
        </authorList>
    </citation>
    <scope>NUCLEOTIDE SEQUENCE [LARGE SCALE GENOMIC DNA]</scope>
    <source>
        <strain evidence="1 2">LMGCF08</strain>
    </source>
</reference>
<dbReference type="eggNOG" id="ENOG50308I9">
    <property type="taxonomic scope" value="Bacteria"/>
</dbReference>
<dbReference type="STRING" id="33968.BMS77_06930"/>
<accession>A0A1X0VD95</accession>
<dbReference type="Proteomes" id="UP000192288">
    <property type="component" value="Unassembled WGS sequence"/>
</dbReference>
<protein>
    <submittedName>
        <fullName evidence="1">Glucose-inhibited division protein B</fullName>
    </submittedName>
</protein>
<organism evidence="1 2">
    <name type="scientific">Leuconostoc pseudomesenteroides</name>
    <dbReference type="NCBI Taxonomy" id="33968"/>
    <lineage>
        <taxon>Bacteria</taxon>
        <taxon>Bacillati</taxon>
        <taxon>Bacillota</taxon>
        <taxon>Bacilli</taxon>
        <taxon>Lactobacillales</taxon>
        <taxon>Lactobacillaceae</taxon>
        <taxon>Leuconostoc</taxon>
    </lineage>
</organism>
<evidence type="ECO:0000313" key="1">
    <source>
        <dbReference type="EMBL" id="ORI97556.1"/>
    </source>
</evidence>
<sequence>MIGIEYILETDWKKTAYIIATGDTQLVNVSDRVHHLWRDSSHARTLPRDNRIKEQARILSDFQKNGWA</sequence>
<name>A0A1X0VD95_LEUPS</name>
<dbReference type="AlphaFoldDB" id="A0A1X0VD95"/>